<dbReference type="EMBL" id="CAJHNH020000668">
    <property type="protein sequence ID" value="CAG5119207.1"/>
    <property type="molecule type" value="Genomic_DNA"/>
</dbReference>
<dbReference type="OrthoDB" id="10042731at2759"/>
<keyword evidence="1" id="KW-0812">Transmembrane</keyword>
<organism evidence="2 3">
    <name type="scientific">Candidula unifasciata</name>
    <dbReference type="NCBI Taxonomy" id="100452"/>
    <lineage>
        <taxon>Eukaryota</taxon>
        <taxon>Metazoa</taxon>
        <taxon>Spiralia</taxon>
        <taxon>Lophotrochozoa</taxon>
        <taxon>Mollusca</taxon>
        <taxon>Gastropoda</taxon>
        <taxon>Heterobranchia</taxon>
        <taxon>Euthyneura</taxon>
        <taxon>Panpulmonata</taxon>
        <taxon>Eupulmonata</taxon>
        <taxon>Stylommatophora</taxon>
        <taxon>Helicina</taxon>
        <taxon>Helicoidea</taxon>
        <taxon>Geomitridae</taxon>
        <taxon>Candidula</taxon>
    </lineage>
</organism>
<feature type="non-terminal residue" evidence="2">
    <location>
        <position position="101"/>
    </location>
</feature>
<evidence type="ECO:0000313" key="3">
    <source>
        <dbReference type="Proteomes" id="UP000678393"/>
    </source>
</evidence>
<comment type="caution">
    <text evidence="2">The sequence shown here is derived from an EMBL/GenBank/DDBJ whole genome shotgun (WGS) entry which is preliminary data.</text>
</comment>
<gene>
    <name evidence="2" type="ORF">CUNI_LOCUS4765</name>
</gene>
<name>A0A8S3YPT5_9EUPU</name>
<evidence type="ECO:0000256" key="1">
    <source>
        <dbReference type="SAM" id="Phobius"/>
    </source>
</evidence>
<dbReference type="AlphaFoldDB" id="A0A8S3YPT5"/>
<evidence type="ECO:0000313" key="2">
    <source>
        <dbReference type="EMBL" id="CAG5119207.1"/>
    </source>
</evidence>
<keyword evidence="1" id="KW-0472">Membrane</keyword>
<evidence type="ECO:0008006" key="4">
    <source>
        <dbReference type="Google" id="ProtNLM"/>
    </source>
</evidence>
<dbReference type="Proteomes" id="UP000678393">
    <property type="component" value="Unassembled WGS sequence"/>
</dbReference>
<accession>A0A8S3YPT5</accession>
<dbReference type="SUPFAM" id="SSF81321">
    <property type="entry name" value="Family A G protein-coupled receptor-like"/>
    <property type="match status" value="1"/>
</dbReference>
<keyword evidence="1" id="KW-1133">Transmembrane helix</keyword>
<reference evidence="2" key="1">
    <citation type="submission" date="2021-04" db="EMBL/GenBank/DDBJ databases">
        <authorList>
            <consortium name="Molecular Ecology Group"/>
        </authorList>
    </citation>
    <scope>NUCLEOTIDE SEQUENCE</scope>
</reference>
<protein>
    <recommendedName>
        <fullName evidence="4">G-protein coupled receptors family 1 profile domain-containing protein</fullName>
    </recommendedName>
</protein>
<keyword evidence="3" id="KW-1185">Reference proteome</keyword>
<sequence length="101" mass="11194">NDYPVVPPHAAITSIVWISFLCCVINPAIIIFLNRKFRVQLKLLVNQHLCSTLGASKEVFTISTGLHNILDATLVLSMIKHENASTTTSIRRKILRLGVAN</sequence>
<feature type="transmembrane region" description="Helical" evidence="1">
    <location>
        <begin position="12"/>
        <end position="33"/>
    </location>
</feature>
<proteinExistence type="predicted"/>